<feature type="transmembrane region" description="Helical" evidence="7">
    <location>
        <begin position="106"/>
        <end position="127"/>
    </location>
</feature>
<dbReference type="Gene3D" id="1.20.1250.20">
    <property type="entry name" value="MFS general substrate transporter like domains"/>
    <property type="match status" value="2"/>
</dbReference>
<feature type="transmembrane region" description="Helical" evidence="7">
    <location>
        <begin position="147"/>
        <end position="168"/>
    </location>
</feature>
<feature type="domain" description="Major facilitator superfamily (MFS) profile" evidence="9">
    <location>
        <begin position="16"/>
        <end position="402"/>
    </location>
</feature>
<dbReference type="InterPro" id="IPR001763">
    <property type="entry name" value="Rhodanese-like_dom"/>
</dbReference>
<evidence type="ECO:0000256" key="2">
    <source>
        <dbReference type="ARBA" id="ARBA00022448"/>
    </source>
</evidence>
<dbReference type="CDD" id="cd17325">
    <property type="entry name" value="MFS_MdtG_SLC18_like"/>
    <property type="match status" value="1"/>
</dbReference>
<feature type="transmembrane region" description="Helical" evidence="7">
    <location>
        <begin position="290"/>
        <end position="307"/>
    </location>
</feature>
<dbReference type="SUPFAM" id="SSF103473">
    <property type="entry name" value="MFS general substrate transporter"/>
    <property type="match status" value="1"/>
</dbReference>
<feature type="transmembrane region" description="Helical" evidence="7">
    <location>
        <begin position="376"/>
        <end position="396"/>
    </location>
</feature>
<dbReference type="RefSeq" id="WP_207072229.1">
    <property type="nucleotide sequence ID" value="NZ_JAFLND010000005.1"/>
</dbReference>
<dbReference type="CDD" id="cd00158">
    <property type="entry name" value="RHOD"/>
    <property type="match status" value="1"/>
</dbReference>
<evidence type="ECO:0000256" key="3">
    <source>
        <dbReference type="ARBA" id="ARBA00022475"/>
    </source>
</evidence>
<organism evidence="10 11">
    <name type="scientific">[Muricauda] lutisoli</name>
    <dbReference type="NCBI Taxonomy" id="2816035"/>
    <lineage>
        <taxon>Bacteria</taxon>
        <taxon>Pseudomonadati</taxon>
        <taxon>Bacteroidota</taxon>
        <taxon>Flavobacteriia</taxon>
        <taxon>Flavobacteriales</taxon>
        <taxon>Flavobacteriaceae</taxon>
        <taxon>Allomuricauda</taxon>
    </lineage>
</organism>
<feature type="transmembrane region" description="Helical" evidence="7">
    <location>
        <begin position="52"/>
        <end position="71"/>
    </location>
</feature>
<feature type="transmembrane region" description="Helical" evidence="7">
    <location>
        <begin position="174"/>
        <end position="192"/>
    </location>
</feature>
<keyword evidence="4 7" id="KW-0812">Transmembrane</keyword>
<dbReference type="InterPro" id="IPR036873">
    <property type="entry name" value="Rhodanese-like_dom_sf"/>
</dbReference>
<dbReference type="Pfam" id="PF07690">
    <property type="entry name" value="MFS_1"/>
    <property type="match status" value="2"/>
</dbReference>
<keyword evidence="3" id="KW-1003">Cell membrane</keyword>
<keyword evidence="2" id="KW-0813">Transport</keyword>
<dbReference type="SUPFAM" id="SSF52821">
    <property type="entry name" value="Rhodanese/Cell cycle control phosphatase"/>
    <property type="match status" value="1"/>
</dbReference>
<sequence>MTNNIKLGLKENWKQFTLLVIVNGFVGGMIGMERSIFPQFAELEFGVASKTAILSFITAFGITKAIANYYTGRLANKFGRKNLLLFGWLIAIPIPFMLIYAHNWSFVILANVLLGISQGLTWSSTVVMKIDLVGEKDRGFAMGLNEFAGYFAVGIVAFLTGYIANTYGITPYPFYIGIFISIVGFILTALWVKDTRVFAHKESVTDNTPQLDNVFWETTFKNKTLSSVTQAGLVNNLNDGMIWGLLPIVLMSLNYNNENIGVVTAIYPTVWGIGQLFTGKMSDHYSKKAMLFWGMFLQGLAILLIPFSSGFYILSLISAILGLGTALVYPTFLSTIASATSPRQRAESIGSFRLWRDLGYAFGAILSGITADLLGISFAIFLIGGLTIISSLIIKFRMPEQIKSIKECIEVEEVKKAIKANKKIQIIDVRNKEEYEQAHIPNSLNISLQELKYKISQLDKNVQFVIACGKGGGRSADGAKLLKEFGLNAIWLCGGTNKWLKIEK</sequence>
<evidence type="ECO:0000259" key="8">
    <source>
        <dbReference type="PROSITE" id="PS50206"/>
    </source>
</evidence>
<proteinExistence type="predicted"/>
<dbReference type="Proteomes" id="UP000664163">
    <property type="component" value="Unassembled WGS sequence"/>
</dbReference>
<dbReference type="SMART" id="SM00450">
    <property type="entry name" value="RHOD"/>
    <property type="match status" value="1"/>
</dbReference>
<dbReference type="InterPro" id="IPR050171">
    <property type="entry name" value="MFS_Transporters"/>
</dbReference>
<dbReference type="Pfam" id="PF00581">
    <property type="entry name" value="Rhodanese"/>
    <property type="match status" value="1"/>
</dbReference>
<gene>
    <name evidence="10" type="ORF">J0X13_15155</name>
</gene>
<dbReference type="PANTHER" id="PTHR23517:SF3">
    <property type="entry name" value="INTEGRAL MEMBRANE TRANSPORT PROTEIN"/>
    <property type="match status" value="1"/>
</dbReference>
<evidence type="ECO:0000259" key="9">
    <source>
        <dbReference type="PROSITE" id="PS50850"/>
    </source>
</evidence>
<keyword evidence="11" id="KW-1185">Reference proteome</keyword>
<evidence type="ECO:0000256" key="4">
    <source>
        <dbReference type="ARBA" id="ARBA00022692"/>
    </source>
</evidence>
<evidence type="ECO:0000313" key="10">
    <source>
        <dbReference type="EMBL" id="MBO0331894.1"/>
    </source>
</evidence>
<dbReference type="PROSITE" id="PS50206">
    <property type="entry name" value="RHODANESE_3"/>
    <property type="match status" value="1"/>
</dbReference>
<comment type="caution">
    <text evidence="10">The sequence shown here is derived from an EMBL/GenBank/DDBJ whole genome shotgun (WGS) entry which is preliminary data.</text>
</comment>
<dbReference type="PANTHER" id="PTHR23517">
    <property type="entry name" value="RESISTANCE PROTEIN MDTM, PUTATIVE-RELATED-RELATED"/>
    <property type="match status" value="1"/>
</dbReference>
<keyword evidence="5 7" id="KW-1133">Transmembrane helix</keyword>
<evidence type="ECO:0000256" key="6">
    <source>
        <dbReference type="ARBA" id="ARBA00023136"/>
    </source>
</evidence>
<feature type="domain" description="Rhodanese" evidence="8">
    <location>
        <begin position="420"/>
        <end position="504"/>
    </location>
</feature>
<evidence type="ECO:0000256" key="1">
    <source>
        <dbReference type="ARBA" id="ARBA00004651"/>
    </source>
</evidence>
<dbReference type="PROSITE" id="PS50850">
    <property type="entry name" value="MFS"/>
    <property type="match status" value="1"/>
</dbReference>
<dbReference type="Gene3D" id="3.40.250.10">
    <property type="entry name" value="Rhodanese-like domain"/>
    <property type="match status" value="1"/>
</dbReference>
<feature type="transmembrane region" description="Helical" evidence="7">
    <location>
        <begin position="12"/>
        <end position="32"/>
    </location>
</feature>
<dbReference type="EMBL" id="JAFLND010000005">
    <property type="protein sequence ID" value="MBO0331894.1"/>
    <property type="molecule type" value="Genomic_DNA"/>
</dbReference>
<evidence type="ECO:0000313" key="11">
    <source>
        <dbReference type="Proteomes" id="UP000664163"/>
    </source>
</evidence>
<feature type="transmembrane region" description="Helical" evidence="7">
    <location>
        <begin position="313"/>
        <end position="333"/>
    </location>
</feature>
<dbReference type="InterPro" id="IPR011701">
    <property type="entry name" value="MFS"/>
</dbReference>
<protein>
    <submittedName>
        <fullName evidence="10">MFS transporter</fullName>
    </submittedName>
</protein>
<evidence type="ECO:0000256" key="7">
    <source>
        <dbReference type="SAM" id="Phobius"/>
    </source>
</evidence>
<comment type="subcellular location">
    <subcellularLocation>
        <location evidence="1">Cell membrane</location>
        <topology evidence="1">Multi-pass membrane protein</topology>
    </subcellularLocation>
</comment>
<dbReference type="InterPro" id="IPR036259">
    <property type="entry name" value="MFS_trans_sf"/>
</dbReference>
<name>A0ABS3F060_9FLAO</name>
<reference evidence="10 11" key="1">
    <citation type="submission" date="2021-03" db="EMBL/GenBank/DDBJ databases">
        <title>Muricauda sp. CAU 1631 isolated from Incheon.</title>
        <authorList>
            <person name="Kim W."/>
        </authorList>
    </citation>
    <scope>NUCLEOTIDE SEQUENCE [LARGE SCALE GENOMIC DNA]</scope>
    <source>
        <strain evidence="10 11">CAU 1631</strain>
    </source>
</reference>
<dbReference type="InterPro" id="IPR020846">
    <property type="entry name" value="MFS_dom"/>
</dbReference>
<keyword evidence="6 7" id="KW-0472">Membrane</keyword>
<accession>A0ABS3F060</accession>
<feature type="transmembrane region" description="Helical" evidence="7">
    <location>
        <begin position="83"/>
        <end position="100"/>
    </location>
</feature>
<evidence type="ECO:0000256" key="5">
    <source>
        <dbReference type="ARBA" id="ARBA00022989"/>
    </source>
</evidence>